<evidence type="ECO:0000259" key="2">
    <source>
        <dbReference type="Pfam" id="PF03703"/>
    </source>
</evidence>
<feature type="transmembrane region" description="Helical" evidence="1">
    <location>
        <begin position="62"/>
        <end position="80"/>
    </location>
</feature>
<feature type="transmembrane region" description="Helical" evidence="1">
    <location>
        <begin position="370"/>
        <end position="388"/>
    </location>
</feature>
<dbReference type="PANTHER" id="PTHR34473:SF2">
    <property type="entry name" value="UPF0699 TRANSMEMBRANE PROTEIN YDBT"/>
    <property type="match status" value="1"/>
</dbReference>
<feature type="domain" description="YdbS-like PH" evidence="2">
    <location>
        <begin position="428"/>
        <end position="483"/>
    </location>
</feature>
<dbReference type="EMBL" id="CP038267">
    <property type="protein sequence ID" value="QBR92026.1"/>
    <property type="molecule type" value="Genomic_DNA"/>
</dbReference>
<dbReference type="Pfam" id="PF03703">
    <property type="entry name" value="bPH_2"/>
    <property type="match status" value="2"/>
</dbReference>
<name>A0A4P7GJ72_9ACTN</name>
<sequence length="508" mass="53156">MTEPVAPPPEDAPAAPAYAEPDWQRLDPRMLLVHPVSELIKFLPVVIGLFVASRATGRGLGLQLLAVVVPIAIGLVRYWTTRYRITADRIELEHGLLSRHAVATPLDRVRTVDLTASPIHRLLSLTTVRIGTGSSAEEGLDLDGLPADRARDLRARLLHSIAPAAEHAPDPVTAVGERVVARFEPRWLGYAPFTSAGLVLVAGVIGVGSQVVDGLGLLEGLDPASLGDQAVRLGALVAIPVAILGALVLAAAFSVVGYLLTNGNFALSHTTPDGSWHVRRGLLTTRETSVDADRLRGASIGEPLGLRMAGGARLSAIVTGLDRSQSGSEALLPPTPRSLVDRVAADVIGTSTPVHATLSAHGPRARSRRYLRALVPSLVVAGGLVAAAVVLDGWTWLLGPAIVIPLLGLGLGHDRARALGHGLVEGWLVARSGSLTRSRELLADDAIIGWNLRQTWFQRRAGLATLVATTAGGSQSVTVLDVPASDGVALADAAVPGLVSQFLVDAPR</sequence>
<dbReference type="Proteomes" id="UP000294894">
    <property type="component" value="Chromosome"/>
</dbReference>
<dbReference type="PIRSF" id="PIRSF026631">
    <property type="entry name" value="UCP026631"/>
    <property type="match status" value="1"/>
</dbReference>
<keyword evidence="1" id="KW-1133">Transmembrane helix</keyword>
<feature type="transmembrane region" description="Helical" evidence="1">
    <location>
        <begin position="232"/>
        <end position="260"/>
    </location>
</feature>
<protein>
    <recommendedName>
        <fullName evidence="2">YdbS-like PH domain-containing protein</fullName>
    </recommendedName>
</protein>
<organism evidence="3 4">
    <name type="scientific">Nocardioides euryhalodurans</name>
    <dbReference type="NCBI Taxonomy" id="2518370"/>
    <lineage>
        <taxon>Bacteria</taxon>
        <taxon>Bacillati</taxon>
        <taxon>Actinomycetota</taxon>
        <taxon>Actinomycetes</taxon>
        <taxon>Propionibacteriales</taxon>
        <taxon>Nocardioidaceae</taxon>
        <taxon>Nocardioides</taxon>
    </lineage>
</organism>
<proteinExistence type="predicted"/>
<evidence type="ECO:0000313" key="4">
    <source>
        <dbReference type="Proteomes" id="UP000294894"/>
    </source>
</evidence>
<dbReference type="AlphaFoldDB" id="A0A4P7GJ72"/>
<dbReference type="KEGG" id="noy:EXE57_06845"/>
<dbReference type="InterPro" id="IPR005182">
    <property type="entry name" value="YdbS-like_PH"/>
</dbReference>
<gene>
    <name evidence="3" type="ORF">EXE57_06845</name>
</gene>
<accession>A0A4P7GJ72</accession>
<keyword evidence="1" id="KW-0472">Membrane</keyword>
<dbReference type="OrthoDB" id="4121259at2"/>
<keyword evidence="4" id="KW-1185">Reference proteome</keyword>
<feature type="domain" description="YdbS-like PH" evidence="2">
    <location>
        <begin position="78"/>
        <end position="156"/>
    </location>
</feature>
<dbReference type="InterPro" id="IPR014529">
    <property type="entry name" value="UCP026631"/>
</dbReference>
<dbReference type="PANTHER" id="PTHR34473">
    <property type="entry name" value="UPF0699 TRANSMEMBRANE PROTEIN YDBS"/>
    <property type="match status" value="1"/>
</dbReference>
<dbReference type="RefSeq" id="WP_135075478.1">
    <property type="nucleotide sequence ID" value="NZ_CP038267.1"/>
</dbReference>
<evidence type="ECO:0000313" key="3">
    <source>
        <dbReference type="EMBL" id="QBR92026.1"/>
    </source>
</evidence>
<evidence type="ECO:0000256" key="1">
    <source>
        <dbReference type="SAM" id="Phobius"/>
    </source>
</evidence>
<reference evidence="3 4" key="1">
    <citation type="submission" date="2019-03" db="EMBL/GenBank/DDBJ databases">
        <title>Three New Species of Nocardioides, Nocardioides euryhalodurans sp. nov., Nocardioides seonyuensis sp. nov. and Nocardioides eburneoflavus sp. nov., Iolated from Soil.</title>
        <authorList>
            <person name="Roh S.G."/>
            <person name="Lee C."/>
            <person name="Kim M.-K."/>
            <person name="Kim S.B."/>
        </authorList>
    </citation>
    <scope>NUCLEOTIDE SEQUENCE [LARGE SCALE GENOMIC DNA]</scope>
    <source>
        <strain evidence="3 4">MMS17-SY117</strain>
    </source>
</reference>
<feature type="transmembrane region" description="Helical" evidence="1">
    <location>
        <begin position="187"/>
        <end position="212"/>
    </location>
</feature>
<keyword evidence="1" id="KW-0812">Transmembrane</keyword>